<sequence>MKKIVFTLDNQLKKVGMGQRELSRQSKEIDPEGAGVRQALISDICRNKIEHIPVKKLALICTVLNCDVSEVMRSEEH</sequence>
<dbReference type="InterPro" id="IPR010982">
    <property type="entry name" value="Lambda_DNA-bd_dom_sf"/>
</dbReference>
<proteinExistence type="predicted"/>
<comment type="caution">
    <text evidence="2">The sequence shown here is derived from an EMBL/GenBank/DDBJ whole genome shotgun (WGS) entry which is preliminary data.</text>
</comment>
<evidence type="ECO:0000313" key="3">
    <source>
        <dbReference type="Proteomes" id="UP001597282"/>
    </source>
</evidence>
<name>A0ABW4CCJ6_9BACL</name>
<evidence type="ECO:0000313" key="2">
    <source>
        <dbReference type="EMBL" id="MFD1428487.1"/>
    </source>
</evidence>
<dbReference type="InterPro" id="IPR001387">
    <property type="entry name" value="Cro/C1-type_HTH"/>
</dbReference>
<accession>A0ABW4CCJ6</accession>
<protein>
    <submittedName>
        <fullName evidence="2">Helix-turn-helix domain-containing protein</fullName>
    </submittedName>
</protein>
<dbReference type="RefSeq" id="WP_380167439.1">
    <property type="nucleotide sequence ID" value="NZ_JBHTNU010000025.1"/>
</dbReference>
<keyword evidence="3" id="KW-1185">Reference proteome</keyword>
<dbReference type="Pfam" id="PF13443">
    <property type="entry name" value="HTH_26"/>
    <property type="match status" value="1"/>
</dbReference>
<reference evidence="3" key="1">
    <citation type="journal article" date="2019" name="Int. J. Syst. Evol. Microbiol.">
        <title>The Global Catalogue of Microorganisms (GCM) 10K type strain sequencing project: providing services to taxonomists for standard genome sequencing and annotation.</title>
        <authorList>
            <consortium name="The Broad Institute Genomics Platform"/>
            <consortium name="The Broad Institute Genome Sequencing Center for Infectious Disease"/>
            <person name="Wu L."/>
            <person name="Ma J."/>
        </authorList>
    </citation>
    <scope>NUCLEOTIDE SEQUENCE [LARGE SCALE GENOMIC DNA]</scope>
    <source>
        <strain evidence="3">S1</strain>
    </source>
</reference>
<dbReference type="EMBL" id="JBHTNU010000025">
    <property type="protein sequence ID" value="MFD1428487.1"/>
    <property type="molecule type" value="Genomic_DNA"/>
</dbReference>
<organism evidence="2 3">
    <name type="scientific">Kroppenstedtia sanguinis</name>
    <dbReference type="NCBI Taxonomy" id="1380684"/>
    <lineage>
        <taxon>Bacteria</taxon>
        <taxon>Bacillati</taxon>
        <taxon>Bacillota</taxon>
        <taxon>Bacilli</taxon>
        <taxon>Bacillales</taxon>
        <taxon>Thermoactinomycetaceae</taxon>
        <taxon>Kroppenstedtia</taxon>
    </lineage>
</organism>
<gene>
    <name evidence="2" type="ORF">ACFQ4Y_16425</name>
</gene>
<evidence type="ECO:0000259" key="1">
    <source>
        <dbReference type="Pfam" id="PF13443"/>
    </source>
</evidence>
<dbReference type="Gene3D" id="1.10.260.40">
    <property type="entry name" value="lambda repressor-like DNA-binding domains"/>
    <property type="match status" value="1"/>
</dbReference>
<dbReference type="Proteomes" id="UP001597282">
    <property type="component" value="Unassembled WGS sequence"/>
</dbReference>
<feature type="domain" description="HTH cro/C1-type" evidence="1">
    <location>
        <begin position="8"/>
        <end position="72"/>
    </location>
</feature>
<dbReference type="SUPFAM" id="SSF47413">
    <property type="entry name" value="lambda repressor-like DNA-binding domains"/>
    <property type="match status" value="1"/>
</dbReference>